<organism evidence="2 3">
    <name type="scientific">Limnobacter thiooxidans</name>
    <dbReference type="NCBI Taxonomy" id="131080"/>
    <lineage>
        <taxon>Bacteria</taxon>
        <taxon>Pseudomonadati</taxon>
        <taxon>Pseudomonadota</taxon>
        <taxon>Betaproteobacteria</taxon>
        <taxon>Burkholderiales</taxon>
        <taxon>Burkholderiaceae</taxon>
        <taxon>Limnobacter</taxon>
    </lineage>
</organism>
<protein>
    <recommendedName>
        <fullName evidence="4">Bacteriocin</fullName>
    </recommendedName>
</protein>
<dbReference type="EMBL" id="AP028947">
    <property type="protein sequence ID" value="BET27158.1"/>
    <property type="molecule type" value="Genomic_DNA"/>
</dbReference>
<name>A0AA86J2C3_9BURK</name>
<accession>A0AA86J2C3</accession>
<dbReference type="AlphaFoldDB" id="A0AA86J2C3"/>
<dbReference type="KEGG" id="lto:RGQ30_26590"/>
<gene>
    <name evidence="2" type="ORF">RGQ30_26590</name>
</gene>
<sequence length="141" mass="14411">MKKLNKSLIATILVGSVVTPAFAEQTHAQESPAFEAADYASLFDSEIARVEVASLSDEEMKETEGAFFNPYGAALGAAAGGAGYAYRTVIGGSPWSWYSFGTSAGAGFVAGSGAGAVASIWGANAYMASSLVGGVMDYNGW</sequence>
<feature type="signal peptide" evidence="1">
    <location>
        <begin position="1"/>
        <end position="23"/>
    </location>
</feature>
<keyword evidence="3" id="KW-1185">Reference proteome</keyword>
<reference evidence="2 3" key="1">
    <citation type="submission" date="2023-10" db="EMBL/GenBank/DDBJ databases">
        <title>Complete Genome Sequence of Limnobacter thiooxidans CS-K2T, Isolated from freshwater lake sediments in Bavaria, Germany.</title>
        <authorList>
            <person name="Naruki M."/>
            <person name="Watanabe A."/>
            <person name="Warashina T."/>
            <person name="Morita T."/>
            <person name="Arakawa K."/>
        </authorList>
    </citation>
    <scope>NUCLEOTIDE SEQUENCE [LARGE SCALE GENOMIC DNA]</scope>
    <source>
        <strain evidence="2 3">CS-K2</strain>
    </source>
</reference>
<dbReference type="Proteomes" id="UP001329151">
    <property type="component" value="Chromosome"/>
</dbReference>
<feature type="chain" id="PRO_5045629808" description="Bacteriocin" evidence="1">
    <location>
        <begin position="24"/>
        <end position="141"/>
    </location>
</feature>
<evidence type="ECO:0000313" key="3">
    <source>
        <dbReference type="Proteomes" id="UP001329151"/>
    </source>
</evidence>
<evidence type="ECO:0000313" key="2">
    <source>
        <dbReference type="EMBL" id="BET27158.1"/>
    </source>
</evidence>
<evidence type="ECO:0000256" key="1">
    <source>
        <dbReference type="SAM" id="SignalP"/>
    </source>
</evidence>
<proteinExistence type="predicted"/>
<evidence type="ECO:0008006" key="4">
    <source>
        <dbReference type="Google" id="ProtNLM"/>
    </source>
</evidence>
<keyword evidence="1" id="KW-0732">Signal</keyword>